<dbReference type="GO" id="GO:0006261">
    <property type="term" value="P:DNA-templated DNA replication"/>
    <property type="evidence" value="ECO:0007669"/>
    <property type="project" value="TreeGrafter"/>
</dbReference>
<dbReference type="EC" id="2.7.7.7" evidence="1"/>
<dbReference type="EMBL" id="VSSQ01053097">
    <property type="protein sequence ID" value="MPN07136.1"/>
    <property type="molecule type" value="Genomic_DNA"/>
</dbReference>
<evidence type="ECO:0000256" key="1">
    <source>
        <dbReference type="ARBA" id="ARBA00012417"/>
    </source>
</evidence>
<dbReference type="InterPro" id="IPR005790">
    <property type="entry name" value="DNA_polIII_delta"/>
</dbReference>
<reference evidence="8" key="1">
    <citation type="submission" date="2019-08" db="EMBL/GenBank/DDBJ databases">
        <authorList>
            <person name="Kucharzyk K."/>
            <person name="Murdoch R.W."/>
            <person name="Higgins S."/>
            <person name="Loffler F."/>
        </authorList>
    </citation>
    <scope>NUCLEOTIDE SEQUENCE</scope>
</reference>
<dbReference type="AlphaFoldDB" id="A0A645F0D3"/>
<proteinExistence type="inferred from homology"/>
<evidence type="ECO:0000256" key="2">
    <source>
        <dbReference type="ARBA" id="ARBA00022679"/>
    </source>
</evidence>
<evidence type="ECO:0000256" key="4">
    <source>
        <dbReference type="ARBA" id="ARBA00022705"/>
    </source>
</evidence>
<keyword evidence="4" id="KW-0235">DNA replication</keyword>
<evidence type="ECO:0000256" key="6">
    <source>
        <dbReference type="ARBA" id="ARBA00034754"/>
    </source>
</evidence>
<protein>
    <recommendedName>
        <fullName evidence="1">DNA-directed DNA polymerase</fullName>
        <ecNumber evidence="1">2.7.7.7</ecNumber>
    </recommendedName>
</protein>
<comment type="similarity">
    <text evidence="6">Belongs to the DNA polymerase HolA subunit family.</text>
</comment>
<dbReference type="SUPFAM" id="SSF48019">
    <property type="entry name" value="post-AAA+ oligomerization domain-like"/>
    <property type="match status" value="1"/>
</dbReference>
<dbReference type="GO" id="GO:0003677">
    <property type="term" value="F:DNA binding"/>
    <property type="evidence" value="ECO:0007669"/>
    <property type="project" value="InterPro"/>
</dbReference>
<dbReference type="InterPro" id="IPR008921">
    <property type="entry name" value="DNA_pol3_clamp-load_cplx_C"/>
</dbReference>
<dbReference type="GO" id="GO:0009360">
    <property type="term" value="C:DNA polymerase III complex"/>
    <property type="evidence" value="ECO:0007669"/>
    <property type="project" value="TreeGrafter"/>
</dbReference>
<name>A0A645F0D3_9ZZZZ</name>
<evidence type="ECO:0000313" key="8">
    <source>
        <dbReference type="EMBL" id="MPN07136.1"/>
    </source>
</evidence>
<dbReference type="GO" id="GO:0003887">
    <property type="term" value="F:DNA-directed DNA polymerase activity"/>
    <property type="evidence" value="ECO:0007669"/>
    <property type="project" value="UniProtKB-KW"/>
</dbReference>
<gene>
    <name evidence="8" type="ORF">SDC9_154402</name>
</gene>
<dbReference type="PANTHER" id="PTHR34388">
    <property type="entry name" value="DNA POLYMERASE III SUBUNIT DELTA"/>
    <property type="match status" value="1"/>
</dbReference>
<evidence type="ECO:0000256" key="5">
    <source>
        <dbReference type="ARBA" id="ARBA00022932"/>
    </source>
</evidence>
<dbReference type="Gene3D" id="1.20.272.10">
    <property type="match status" value="2"/>
</dbReference>
<comment type="catalytic activity">
    <reaction evidence="7">
        <text>DNA(n) + a 2'-deoxyribonucleoside 5'-triphosphate = DNA(n+1) + diphosphate</text>
        <dbReference type="Rhea" id="RHEA:22508"/>
        <dbReference type="Rhea" id="RHEA-COMP:17339"/>
        <dbReference type="Rhea" id="RHEA-COMP:17340"/>
        <dbReference type="ChEBI" id="CHEBI:33019"/>
        <dbReference type="ChEBI" id="CHEBI:61560"/>
        <dbReference type="ChEBI" id="CHEBI:173112"/>
        <dbReference type="EC" id="2.7.7.7"/>
    </reaction>
</comment>
<comment type="caution">
    <text evidence="8">The sequence shown here is derived from an EMBL/GenBank/DDBJ whole genome shotgun (WGS) entry which is preliminary data.</text>
</comment>
<evidence type="ECO:0000256" key="7">
    <source>
        <dbReference type="ARBA" id="ARBA00049244"/>
    </source>
</evidence>
<keyword evidence="3" id="KW-0548">Nucleotidyltransferase</keyword>
<sequence length="103" mass="11669">MIRSLEYDVFDIVDKFVAGDTQSGFRQLELVLSRGKSPNEVMGLIAWRLRKLYAGGRRASQKFTPDRARMAIKRFADADWAVKSGAQKDRLALETAIMDVFAK</sequence>
<keyword evidence="2" id="KW-0808">Transferase</keyword>
<organism evidence="8">
    <name type="scientific">bioreactor metagenome</name>
    <dbReference type="NCBI Taxonomy" id="1076179"/>
    <lineage>
        <taxon>unclassified sequences</taxon>
        <taxon>metagenomes</taxon>
        <taxon>ecological metagenomes</taxon>
    </lineage>
</organism>
<accession>A0A645F0D3</accession>
<evidence type="ECO:0000256" key="3">
    <source>
        <dbReference type="ARBA" id="ARBA00022695"/>
    </source>
</evidence>
<keyword evidence="5" id="KW-0239">DNA-directed DNA polymerase</keyword>
<dbReference type="PANTHER" id="PTHR34388:SF1">
    <property type="entry name" value="DNA POLYMERASE III SUBUNIT DELTA"/>
    <property type="match status" value="1"/>
</dbReference>